<sequence>MYPLNVPYCFRTLEKVNREIKKFNFHGVQVGDENITHLAYADDSLAVTHSRRAEDDHAGLREYGNKIWLMNESNKNKVYDSWMTSTTRSPRSKSK</sequence>
<evidence type="ECO:0000313" key="1">
    <source>
        <dbReference type="EMBL" id="KAG8224902.1"/>
    </source>
</evidence>
<organism evidence="1 2">
    <name type="scientific">Ladona fulva</name>
    <name type="common">Scarce chaser dragonfly</name>
    <name type="synonym">Libellula fulva</name>
    <dbReference type="NCBI Taxonomy" id="123851"/>
    <lineage>
        <taxon>Eukaryota</taxon>
        <taxon>Metazoa</taxon>
        <taxon>Ecdysozoa</taxon>
        <taxon>Arthropoda</taxon>
        <taxon>Hexapoda</taxon>
        <taxon>Insecta</taxon>
        <taxon>Pterygota</taxon>
        <taxon>Palaeoptera</taxon>
        <taxon>Odonata</taxon>
        <taxon>Epiprocta</taxon>
        <taxon>Anisoptera</taxon>
        <taxon>Libelluloidea</taxon>
        <taxon>Libellulidae</taxon>
        <taxon>Ladona</taxon>
    </lineage>
</organism>
<reference evidence="1" key="1">
    <citation type="submission" date="2013-04" db="EMBL/GenBank/DDBJ databases">
        <authorList>
            <person name="Qu J."/>
            <person name="Murali S.C."/>
            <person name="Bandaranaike D."/>
            <person name="Bellair M."/>
            <person name="Blankenburg K."/>
            <person name="Chao H."/>
            <person name="Dinh H."/>
            <person name="Doddapaneni H."/>
            <person name="Downs B."/>
            <person name="Dugan-Rocha S."/>
            <person name="Elkadiri S."/>
            <person name="Gnanaolivu R.D."/>
            <person name="Hernandez B."/>
            <person name="Javaid M."/>
            <person name="Jayaseelan J.C."/>
            <person name="Lee S."/>
            <person name="Li M."/>
            <person name="Ming W."/>
            <person name="Munidasa M."/>
            <person name="Muniz J."/>
            <person name="Nguyen L."/>
            <person name="Ongeri F."/>
            <person name="Osuji N."/>
            <person name="Pu L.-L."/>
            <person name="Puazo M."/>
            <person name="Qu C."/>
            <person name="Quiroz J."/>
            <person name="Raj R."/>
            <person name="Weissenberger G."/>
            <person name="Xin Y."/>
            <person name="Zou X."/>
            <person name="Han Y."/>
            <person name="Richards S."/>
            <person name="Worley K."/>
            <person name="Muzny D."/>
            <person name="Gibbs R."/>
        </authorList>
    </citation>
    <scope>NUCLEOTIDE SEQUENCE</scope>
    <source>
        <strain evidence="1">Sampled in the wild</strain>
    </source>
</reference>
<protein>
    <recommendedName>
        <fullName evidence="3">Reverse transcriptase</fullName>
    </recommendedName>
</protein>
<evidence type="ECO:0000313" key="2">
    <source>
        <dbReference type="Proteomes" id="UP000792457"/>
    </source>
</evidence>
<accession>A0A8K0NX37</accession>
<name>A0A8K0NX37_LADFU</name>
<dbReference type="AlphaFoldDB" id="A0A8K0NX37"/>
<reference evidence="1" key="2">
    <citation type="submission" date="2017-10" db="EMBL/GenBank/DDBJ databases">
        <title>Ladona fulva Genome sequencing and assembly.</title>
        <authorList>
            <person name="Murali S."/>
            <person name="Richards S."/>
            <person name="Bandaranaike D."/>
            <person name="Bellair M."/>
            <person name="Blankenburg K."/>
            <person name="Chao H."/>
            <person name="Dinh H."/>
            <person name="Doddapaneni H."/>
            <person name="Dugan-Rocha S."/>
            <person name="Elkadiri S."/>
            <person name="Gnanaolivu R."/>
            <person name="Hernandez B."/>
            <person name="Skinner E."/>
            <person name="Javaid M."/>
            <person name="Lee S."/>
            <person name="Li M."/>
            <person name="Ming W."/>
            <person name="Munidasa M."/>
            <person name="Muniz J."/>
            <person name="Nguyen L."/>
            <person name="Hughes D."/>
            <person name="Osuji N."/>
            <person name="Pu L.-L."/>
            <person name="Puazo M."/>
            <person name="Qu C."/>
            <person name="Quiroz J."/>
            <person name="Raj R."/>
            <person name="Weissenberger G."/>
            <person name="Xin Y."/>
            <person name="Zou X."/>
            <person name="Han Y."/>
            <person name="Worley K."/>
            <person name="Muzny D."/>
            <person name="Gibbs R."/>
        </authorList>
    </citation>
    <scope>NUCLEOTIDE SEQUENCE</scope>
    <source>
        <strain evidence="1">Sampled in the wild</strain>
    </source>
</reference>
<evidence type="ECO:0008006" key="3">
    <source>
        <dbReference type="Google" id="ProtNLM"/>
    </source>
</evidence>
<keyword evidence="2" id="KW-1185">Reference proteome</keyword>
<comment type="caution">
    <text evidence="1">The sequence shown here is derived from an EMBL/GenBank/DDBJ whole genome shotgun (WGS) entry which is preliminary data.</text>
</comment>
<proteinExistence type="predicted"/>
<dbReference type="Proteomes" id="UP000792457">
    <property type="component" value="Unassembled WGS sequence"/>
</dbReference>
<dbReference type="EMBL" id="KZ308215">
    <property type="protein sequence ID" value="KAG8224902.1"/>
    <property type="molecule type" value="Genomic_DNA"/>
</dbReference>
<gene>
    <name evidence="1" type="ORF">J437_LFUL004643</name>
</gene>